<keyword evidence="4" id="KW-1185">Reference proteome</keyword>
<dbReference type="GO" id="GO:0004039">
    <property type="term" value="F:allophanate hydrolase activity"/>
    <property type="evidence" value="ECO:0007669"/>
    <property type="project" value="UniProtKB-EC"/>
</dbReference>
<dbReference type="Gene3D" id="3.10.490.10">
    <property type="entry name" value="Gamma-glutamyl cyclotransferase-like"/>
    <property type="match status" value="1"/>
</dbReference>
<feature type="domain" description="Amidase" evidence="1">
    <location>
        <begin position="72"/>
        <end position="465"/>
    </location>
</feature>
<dbReference type="InterPro" id="IPR053844">
    <property type="entry name" value="AH_C"/>
</dbReference>
<dbReference type="InterPro" id="IPR014085">
    <property type="entry name" value="Allophanate_hydrolase"/>
</dbReference>
<dbReference type="InterPro" id="IPR000120">
    <property type="entry name" value="Amidase"/>
</dbReference>
<keyword evidence="3" id="KW-0378">Hydrolase</keyword>
<name>A0A3N7HGW7_9BURK</name>
<accession>A0A3N7HGW7</accession>
<evidence type="ECO:0000259" key="1">
    <source>
        <dbReference type="Pfam" id="PF01425"/>
    </source>
</evidence>
<evidence type="ECO:0000313" key="3">
    <source>
        <dbReference type="EMBL" id="RQP21228.1"/>
    </source>
</evidence>
<dbReference type="InterPro" id="IPR036928">
    <property type="entry name" value="AS_sf"/>
</dbReference>
<proteinExistence type="predicted"/>
<dbReference type="SUPFAM" id="SSF75304">
    <property type="entry name" value="Amidase signature (AS) enzymes"/>
    <property type="match status" value="1"/>
</dbReference>
<organism evidence="3 4">
    <name type="scientific">Piscinibacter terrae</name>
    <dbReference type="NCBI Taxonomy" id="2496871"/>
    <lineage>
        <taxon>Bacteria</taxon>
        <taxon>Pseudomonadati</taxon>
        <taxon>Pseudomonadota</taxon>
        <taxon>Betaproteobacteria</taxon>
        <taxon>Burkholderiales</taxon>
        <taxon>Sphaerotilaceae</taxon>
        <taxon>Piscinibacter</taxon>
    </lineage>
</organism>
<sequence>MTCGQWHDACFYLAYKIECTKAEHHVDHEPRTLQEWRDALGSGAWSASSGMSRALAAGEGLARSAWISRHDPASLLAQAEACDALLREHGPAAFESRPLLGVPFAVKDNVDVAGLPTTAACPSFNTTPAARHATAVQRLVDAGAIPIGKTNLDQFATGLVGTRSPHGVVPNPFDGTRVCGGSSSGSAYVVATGQVPFALGTDTAGSGRVPAGFCNIVGLKPTKGWLPTTGVVPACRSLDCVSVFALSPEDAWTVASIASGPDADDAFTRPLAPPLLRVDKLEGLRIGIPAPLEFFGDEQAAAAFDKVLHGLRDMGCRLVDVPMAPLSRAASLLYQGPWVAERYAAVGRFIEAHANDADPAVAAIVLRGGNHLAHEAFAAQYEMQALQQQAHAIWREVDVMLVPTAATHPTLDAVRADRFGPNERLGHYTNFVNLLDMAAHAIPGPWRADGLPAGVTLLGPAFSDYPLAQLAARLVRAWQPEVGVMRHRLPPQPADMPACVPAHLVRVVTVGAHMSGLGLNWQLAERSARLVARTCTAPVYRLYSLTGLQPTRPGLVHVGTATGRAIEVEVWEMDRAHLGSFMMLVGAPLAIGTVELADGGSERGFVCEPRGVAAGSGALDITEHGGWRGFLAWLRVRESSSHDTRNSP</sequence>
<evidence type="ECO:0000259" key="2">
    <source>
        <dbReference type="Pfam" id="PF21986"/>
    </source>
</evidence>
<reference evidence="3 4" key="2">
    <citation type="submission" date="2018-12" db="EMBL/GenBank/DDBJ databases">
        <title>Rhizobacter gummiphilus sp. nov., a rubber-degrading bacterium isolated from the soil of a botanical garden in Japan.</title>
        <authorList>
            <person name="Shunsuke S.S."/>
        </authorList>
    </citation>
    <scope>NUCLEOTIDE SEQUENCE [LARGE SCALE GENOMIC DNA]</scope>
    <source>
        <strain evidence="3 4">S-16</strain>
    </source>
</reference>
<comment type="caution">
    <text evidence="3">The sequence shown here is derived from an EMBL/GenBank/DDBJ whole genome shotgun (WGS) entry which is preliminary data.</text>
</comment>
<dbReference type="Pfam" id="PF01425">
    <property type="entry name" value="Amidase"/>
    <property type="match status" value="1"/>
</dbReference>
<protein>
    <submittedName>
        <fullName evidence="3">Allophanate hydrolase</fullName>
        <ecNumber evidence="3">3.5.1.54</ecNumber>
    </submittedName>
</protein>
<dbReference type="EMBL" id="QUSW01000012">
    <property type="protein sequence ID" value="RQP21228.1"/>
    <property type="molecule type" value="Genomic_DNA"/>
</dbReference>
<dbReference type="Gene3D" id="3.90.1300.10">
    <property type="entry name" value="Amidase signature (AS) domain"/>
    <property type="match status" value="1"/>
</dbReference>
<dbReference type="Gene3D" id="1.20.58.1700">
    <property type="match status" value="1"/>
</dbReference>
<dbReference type="Pfam" id="PF21986">
    <property type="entry name" value="AH_C"/>
    <property type="match status" value="1"/>
</dbReference>
<dbReference type="InterPro" id="IPR023631">
    <property type="entry name" value="Amidase_dom"/>
</dbReference>
<dbReference type="AlphaFoldDB" id="A0A3N7HGW7"/>
<dbReference type="PANTHER" id="PTHR11895:SF169">
    <property type="entry name" value="GLUTAMYL-TRNA(GLN) AMIDOTRANSFERASE"/>
    <property type="match status" value="1"/>
</dbReference>
<dbReference type="PANTHER" id="PTHR11895">
    <property type="entry name" value="TRANSAMIDASE"/>
    <property type="match status" value="1"/>
</dbReference>
<reference evidence="3 4" key="1">
    <citation type="submission" date="2018-08" db="EMBL/GenBank/DDBJ databases">
        <authorList>
            <person name="Khan S.A."/>
            <person name="Jeon C.O."/>
            <person name="Chun B.H."/>
            <person name="Jeong S.E."/>
        </authorList>
    </citation>
    <scope>NUCLEOTIDE SEQUENCE [LARGE SCALE GENOMIC DNA]</scope>
    <source>
        <strain evidence="3 4">S-16</strain>
    </source>
</reference>
<feature type="domain" description="Allophanate hydrolase C-terminal" evidence="2">
    <location>
        <begin position="505"/>
        <end position="631"/>
    </location>
</feature>
<dbReference type="NCBIfam" id="NF006043">
    <property type="entry name" value="PRK08186.1"/>
    <property type="match status" value="1"/>
</dbReference>
<gene>
    <name evidence="3" type="primary">atzF</name>
    <name evidence="3" type="ORF">DZC73_28730</name>
</gene>
<dbReference type="Proteomes" id="UP000267464">
    <property type="component" value="Unassembled WGS sequence"/>
</dbReference>
<dbReference type="EC" id="3.5.1.54" evidence="3"/>
<evidence type="ECO:0000313" key="4">
    <source>
        <dbReference type="Proteomes" id="UP000267464"/>
    </source>
</evidence>
<dbReference type="NCBIfam" id="TIGR02713">
    <property type="entry name" value="allophanate_hyd"/>
    <property type="match status" value="1"/>
</dbReference>